<dbReference type="InterPro" id="IPR000868">
    <property type="entry name" value="Isochorismatase-like_dom"/>
</dbReference>
<gene>
    <name evidence="3" type="primary">nicF_1</name>
    <name evidence="3" type="ORF">AUP74_02905</name>
</gene>
<name>A0A1C9WAU5_9GAMM</name>
<reference evidence="4" key="1">
    <citation type="submission" date="2016-01" db="EMBL/GenBank/DDBJ databases">
        <title>Complete genome sequence of Microbulbifer sp. CCB-MM1, a halophile isolated from Matang Mangrove Forest, Perak.</title>
        <authorList>
            <person name="Moh T.H."/>
            <person name="Dinesh B."/>
            <person name="Lau N.-S."/>
            <person name="Go F."/>
            <person name="Alexander Chong S.-C."/>
        </authorList>
    </citation>
    <scope>NUCLEOTIDE SEQUENCE [LARGE SCALE GENOMIC DNA]</scope>
    <source>
        <strain evidence="4">CCB-MM1</strain>
    </source>
</reference>
<dbReference type="Proteomes" id="UP000095672">
    <property type="component" value="Chromosome"/>
</dbReference>
<protein>
    <submittedName>
        <fullName evidence="3">Maleamate amidohydrolase</fullName>
        <ecNumber evidence="3">3.5.1.107</ecNumber>
    </submittedName>
</protein>
<dbReference type="SUPFAM" id="SSF52499">
    <property type="entry name" value="Isochorismatase-like hydrolases"/>
    <property type="match status" value="1"/>
</dbReference>
<keyword evidence="4" id="KW-1185">Reference proteome</keyword>
<dbReference type="PATRIC" id="fig|1769779.3.peg.2880"/>
<dbReference type="InterPro" id="IPR036380">
    <property type="entry name" value="Isochorismatase-like_sf"/>
</dbReference>
<dbReference type="KEGG" id="micc:AUP74_02905"/>
<dbReference type="PANTHER" id="PTHR43540:SF1">
    <property type="entry name" value="ISOCHORISMATASE HYDROLASE"/>
    <property type="match status" value="1"/>
</dbReference>
<dbReference type="Gene3D" id="3.40.50.850">
    <property type="entry name" value="Isochorismatase-like"/>
    <property type="match status" value="1"/>
</dbReference>
<dbReference type="STRING" id="1769779.AUP74_02905"/>
<dbReference type="Pfam" id="PF00857">
    <property type="entry name" value="Isochorismatase"/>
    <property type="match status" value="1"/>
</dbReference>
<dbReference type="EMBL" id="CP014143">
    <property type="protein sequence ID" value="AOS98276.1"/>
    <property type="molecule type" value="Genomic_DNA"/>
</dbReference>
<dbReference type="AlphaFoldDB" id="A0A1C9WAU5"/>
<evidence type="ECO:0000259" key="2">
    <source>
        <dbReference type="Pfam" id="PF00857"/>
    </source>
</evidence>
<proteinExistence type="predicted"/>
<keyword evidence="1 3" id="KW-0378">Hydrolase</keyword>
<dbReference type="GO" id="GO:0016787">
    <property type="term" value="F:hydrolase activity"/>
    <property type="evidence" value="ECO:0007669"/>
    <property type="project" value="UniProtKB-KW"/>
</dbReference>
<dbReference type="InterPro" id="IPR050272">
    <property type="entry name" value="Isochorismatase-like_hydrls"/>
</dbReference>
<evidence type="ECO:0000313" key="4">
    <source>
        <dbReference type="Proteomes" id="UP000095672"/>
    </source>
</evidence>
<feature type="domain" description="Isochorismatase-like" evidence="2">
    <location>
        <begin position="76"/>
        <end position="257"/>
    </location>
</feature>
<evidence type="ECO:0000256" key="1">
    <source>
        <dbReference type="ARBA" id="ARBA00022801"/>
    </source>
</evidence>
<evidence type="ECO:0000313" key="3">
    <source>
        <dbReference type="EMBL" id="AOS98276.1"/>
    </source>
</evidence>
<accession>A0A1C9WAU5</accession>
<dbReference type="EC" id="3.5.1.107" evidence="3"/>
<organism evidence="3 4">
    <name type="scientific">Microbulbifer aggregans</name>
    <dbReference type="NCBI Taxonomy" id="1769779"/>
    <lineage>
        <taxon>Bacteria</taxon>
        <taxon>Pseudomonadati</taxon>
        <taxon>Pseudomonadota</taxon>
        <taxon>Gammaproteobacteria</taxon>
        <taxon>Cellvibrionales</taxon>
        <taxon>Microbulbiferaceae</taxon>
        <taxon>Microbulbifer</taxon>
    </lineage>
</organism>
<dbReference type="PANTHER" id="PTHR43540">
    <property type="entry name" value="PEROXYUREIDOACRYLATE/UREIDOACRYLATE AMIDOHYDROLASE-RELATED"/>
    <property type="match status" value="1"/>
</dbReference>
<sequence>MRDTRPGAELPEPFQGSNELRVAALGILIYHYNNNYNPATDSGATMETTTKTAKEIYREVKANPARKRFGFGGKAALVNVDPQKAYTRTDLFKTAYETDPNQLHYINELAKSFRAKDWPVIWTHVAYMDSGEDAGIWGTRTDTPDSLQNIKFDSTRSEFDDRLEIDRNRDVIYCKKMPSAFFETQLQSLLVWHQVDTVIITGGSTSGCIRATAVDSLSRGYRTIVPEECVADKHESYHYANLTDLSLKYADVVDVAEVFHWLETKNT</sequence>